<proteinExistence type="predicted"/>
<keyword evidence="2" id="KW-1185">Reference proteome</keyword>
<name>A0A0A1F8T2_9BURK</name>
<dbReference type="AlphaFoldDB" id="A0A0A1F8T2"/>
<dbReference type="EMBL" id="CP009962">
    <property type="protein sequence ID" value="AIY40175.1"/>
    <property type="molecule type" value="Genomic_DNA"/>
</dbReference>
<dbReference type="KEGG" id="care:LT85_1017"/>
<gene>
    <name evidence="1" type="ORF">LT85_1017</name>
</gene>
<dbReference type="STRING" id="279058.LT85_1017"/>
<protein>
    <submittedName>
        <fullName evidence="1">Uncharacterized protein</fullName>
    </submittedName>
</protein>
<evidence type="ECO:0000313" key="1">
    <source>
        <dbReference type="EMBL" id="AIY40175.1"/>
    </source>
</evidence>
<dbReference type="HOGENOM" id="CLU_3232121_0_0_4"/>
<accession>A0A0A1F8T2</accession>
<evidence type="ECO:0000313" key="2">
    <source>
        <dbReference type="Proteomes" id="UP000030302"/>
    </source>
</evidence>
<dbReference type="Proteomes" id="UP000030302">
    <property type="component" value="Chromosome"/>
</dbReference>
<reference evidence="2" key="1">
    <citation type="journal article" date="2014" name="Soil Biol. Biochem.">
        <title>Structure and function of bacterial communities in ageing soils: Insights from the Mendocino ecological staircase.</title>
        <authorList>
            <person name="Uroz S."/>
            <person name="Tech J.J."/>
            <person name="Sawaya N.A."/>
            <person name="Frey-Klett P."/>
            <person name="Leveau J.H.J."/>
        </authorList>
    </citation>
    <scope>NUCLEOTIDE SEQUENCE [LARGE SCALE GENOMIC DNA]</scope>
    <source>
        <strain evidence="2">Cal35</strain>
    </source>
</reference>
<organism evidence="1 2">
    <name type="scientific">Collimonas arenae</name>
    <dbReference type="NCBI Taxonomy" id="279058"/>
    <lineage>
        <taxon>Bacteria</taxon>
        <taxon>Pseudomonadati</taxon>
        <taxon>Pseudomonadota</taxon>
        <taxon>Betaproteobacteria</taxon>
        <taxon>Burkholderiales</taxon>
        <taxon>Oxalobacteraceae</taxon>
        <taxon>Collimonas</taxon>
    </lineage>
</organism>
<sequence>MSRFCDGAPALPDIGGVTVLPGDTGPFGPTGALCAVVAIIAPV</sequence>